<reference evidence="1 2" key="1">
    <citation type="journal article" date="2018" name="Int. J. Syst. Evol. Microbiol.">
        <title>Mesosutterella multiformis gen. nov., sp. nov., a member of the family Sutterellaceae and Sutterella megalosphaeroides sp. nov., isolated from human faeces.</title>
        <authorList>
            <person name="Sakamoto M."/>
            <person name="Ikeyama N."/>
            <person name="Kunihiro T."/>
            <person name="Iino T."/>
            <person name="Yuki M."/>
            <person name="Ohkuma M."/>
        </authorList>
    </citation>
    <scope>NUCLEOTIDE SEQUENCE [LARGE SCALE GENOMIC DNA]</scope>
    <source>
        <strain evidence="1 2">4NBBH2</strain>
    </source>
</reference>
<comment type="caution">
    <text evidence="1">The sequence shown here is derived from an EMBL/GenBank/DDBJ whole genome shotgun (WGS) entry which is preliminary data.</text>
</comment>
<evidence type="ECO:0008006" key="3">
    <source>
        <dbReference type="Google" id="ProtNLM"/>
    </source>
</evidence>
<dbReference type="EMBL" id="BGZJ01000002">
    <property type="protein sequence ID" value="GBO94691.1"/>
    <property type="molecule type" value="Genomic_DNA"/>
</dbReference>
<evidence type="ECO:0000313" key="1">
    <source>
        <dbReference type="EMBL" id="GBO94691.1"/>
    </source>
</evidence>
<proteinExistence type="predicted"/>
<evidence type="ECO:0000313" key="2">
    <source>
        <dbReference type="Proteomes" id="UP000266091"/>
    </source>
</evidence>
<dbReference type="OrthoDB" id="5061673at2"/>
<keyword evidence="2" id="KW-1185">Reference proteome</keyword>
<accession>A0A388SGZ9</accession>
<dbReference type="AlphaFoldDB" id="A0A388SGZ9"/>
<dbReference type="RefSeq" id="WP_116270910.1">
    <property type="nucleotide sequence ID" value="NZ_BGZJ01000002.1"/>
</dbReference>
<name>A0A388SGZ9_9BURK</name>
<dbReference type="Proteomes" id="UP000266091">
    <property type="component" value="Unassembled WGS sequence"/>
</dbReference>
<gene>
    <name evidence="1" type="ORF">MESMUL_20450</name>
</gene>
<organism evidence="1 2">
    <name type="scientific">Mesosutterella multiformis</name>
    <dbReference type="NCBI Taxonomy" id="2259133"/>
    <lineage>
        <taxon>Bacteria</taxon>
        <taxon>Pseudomonadati</taxon>
        <taxon>Pseudomonadota</taxon>
        <taxon>Betaproteobacteria</taxon>
        <taxon>Burkholderiales</taxon>
        <taxon>Sutterellaceae</taxon>
        <taxon>Mesosutterella</taxon>
    </lineage>
</organism>
<protein>
    <recommendedName>
        <fullName evidence="3">Knr4/Smi1-like domain-containing protein</fullName>
    </recommendedName>
</protein>
<sequence length="161" mass="18385">MVDEFIQWLSAQNWKVIPAETATPIPEDVLSRYGHAIPQSWLNFAGKLAKCEDQTGNKWFLVGPDFKPAKTEDDWSWNELELMGLDAAGKDKKWAKEVTDFWDTHFPIYLCTDPEYYYYAIDIEDGSVITSTEPDFEERAKHVAGSFPEFLAKIVSGAIKL</sequence>